<accession>A0A382LVD5</accession>
<feature type="non-terminal residue" evidence="1">
    <location>
        <position position="31"/>
    </location>
</feature>
<organism evidence="1">
    <name type="scientific">marine metagenome</name>
    <dbReference type="NCBI Taxonomy" id="408172"/>
    <lineage>
        <taxon>unclassified sequences</taxon>
        <taxon>metagenomes</taxon>
        <taxon>ecological metagenomes</taxon>
    </lineage>
</organism>
<dbReference type="EMBL" id="UINC01088781">
    <property type="protein sequence ID" value="SVC39307.1"/>
    <property type="molecule type" value="Genomic_DNA"/>
</dbReference>
<reference evidence="1" key="1">
    <citation type="submission" date="2018-05" db="EMBL/GenBank/DDBJ databases">
        <authorList>
            <person name="Lanie J.A."/>
            <person name="Ng W.-L."/>
            <person name="Kazmierczak K.M."/>
            <person name="Andrzejewski T.M."/>
            <person name="Davidsen T.M."/>
            <person name="Wayne K.J."/>
            <person name="Tettelin H."/>
            <person name="Glass J.I."/>
            <person name="Rusch D."/>
            <person name="Podicherti R."/>
            <person name="Tsui H.-C.T."/>
            <person name="Winkler M.E."/>
        </authorList>
    </citation>
    <scope>NUCLEOTIDE SEQUENCE</scope>
</reference>
<evidence type="ECO:0000313" key="1">
    <source>
        <dbReference type="EMBL" id="SVC39307.1"/>
    </source>
</evidence>
<protein>
    <submittedName>
        <fullName evidence="1">Uncharacterized protein</fullName>
    </submittedName>
</protein>
<name>A0A382LVD5_9ZZZZ</name>
<gene>
    <name evidence="1" type="ORF">METZ01_LOCUS292161</name>
</gene>
<sequence length="31" mass="3561">MAVRLQITCGILRALTYRPMSGWLIRAEKRG</sequence>
<dbReference type="AlphaFoldDB" id="A0A382LVD5"/>
<proteinExistence type="predicted"/>